<sequence>MSAVVLQQSLRDLDAAYQNFFDSLQGKRQGRKTGPPRYKSKKDTRQSMPERRQRRSDPEPEPGGPAHPRPGTPGGPRS</sequence>
<evidence type="ECO:0008006" key="4">
    <source>
        <dbReference type="Google" id="ProtNLM"/>
    </source>
</evidence>
<feature type="compositionally biased region" description="Pro residues" evidence="1">
    <location>
        <begin position="61"/>
        <end position="78"/>
    </location>
</feature>
<comment type="caution">
    <text evidence="2">The sequence shown here is derived from an EMBL/GenBank/DDBJ whole genome shotgun (WGS) entry which is preliminary data.</text>
</comment>
<reference evidence="2" key="2">
    <citation type="submission" date="2020-09" db="EMBL/GenBank/DDBJ databases">
        <authorList>
            <person name="Sun Q."/>
            <person name="Ohkuma M."/>
        </authorList>
    </citation>
    <scope>NUCLEOTIDE SEQUENCE</scope>
    <source>
        <strain evidence="2">JCM 3086</strain>
    </source>
</reference>
<accession>A0A917P761</accession>
<dbReference type="EMBL" id="BMQA01000083">
    <property type="protein sequence ID" value="GGJ64867.1"/>
    <property type="molecule type" value="Genomic_DNA"/>
</dbReference>
<dbReference type="AlphaFoldDB" id="A0A917P761"/>
<evidence type="ECO:0000313" key="3">
    <source>
        <dbReference type="Proteomes" id="UP000657574"/>
    </source>
</evidence>
<feature type="compositionally biased region" description="Basic and acidic residues" evidence="1">
    <location>
        <begin position="41"/>
        <end position="58"/>
    </location>
</feature>
<protein>
    <recommendedName>
        <fullName evidence="4">Transposase</fullName>
    </recommendedName>
</protein>
<proteinExistence type="predicted"/>
<evidence type="ECO:0000313" key="2">
    <source>
        <dbReference type="EMBL" id="GGJ64867.1"/>
    </source>
</evidence>
<gene>
    <name evidence="2" type="ORF">GCM10010121_089410</name>
</gene>
<organism evidence="2 3">
    <name type="scientific">Streptomyces brasiliensis</name>
    <dbReference type="NCBI Taxonomy" id="1954"/>
    <lineage>
        <taxon>Bacteria</taxon>
        <taxon>Bacillati</taxon>
        <taxon>Actinomycetota</taxon>
        <taxon>Actinomycetes</taxon>
        <taxon>Kitasatosporales</taxon>
        <taxon>Streptomycetaceae</taxon>
        <taxon>Streptomyces</taxon>
    </lineage>
</organism>
<evidence type="ECO:0000256" key="1">
    <source>
        <dbReference type="SAM" id="MobiDB-lite"/>
    </source>
</evidence>
<reference evidence="2" key="1">
    <citation type="journal article" date="2014" name="Int. J. Syst. Evol. Microbiol.">
        <title>Complete genome sequence of Corynebacterium casei LMG S-19264T (=DSM 44701T), isolated from a smear-ripened cheese.</title>
        <authorList>
            <consortium name="US DOE Joint Genome Institute (JGI-PGF)"/>
            <person name="Walter F."/>
            <person name="Albersmeier A."/>
            <person name="Kalinowski J."/>
            <person name="Ruckert C."/>
        </authorList>
    </citation>
    <scope>NUCLEOTIDE SEQUENCE</scope>
    <source>
        <strain evidence="2">JCM 3086</strain>
    </source>
</reference>
<name>A0A917P761_9ACTN</name>
<dbReference type="Proteomes" id="UP000657574">
    <property type="component" value="Unassembled WGS sequence"/>
</dbReference>
<feature type="region of interest" description="Disordered" evidence="1">
    <location>
        <begin position="22"/>
        <end position="78"/>
    </location>
</feature>
<keyword evidence="3" id="KW-1185">Reference proteome</keyword>